<proteinExistence type="predicted"/>
<dbReference type="STRING" id="13035.Dacsa_3297"/>
<dbReference type="GO" id="GO:0008080">
    <property type="term" value="F:N-acetyltransferase activity"/>
    <property type="evidence" value="ECO:0007669"/>
    <property type="project" value="InterPro"/>
</dbReference>
<keyword evidence="5" id="KW-1185">Reference proteome</keyword>
<dbReference type="Gene3D" id="3.40.630.30">
    <property type="match status" value="1"/>
</dbReference>
<dbReference type="CDD" id="cd04301">
    <property type="entry name" value="NAT_SF"/>
    <property type="match status" value="1"/>
</dbReference>
<dbReference type="EMBL" id="CP003944">
    <property type="protein sequence ID" value="AFZ51805.1"/>
    <property type="molecule type" value="Genomic_DNA"/>
</dbReference>
<dbReference type="PANTHER" id="PTHR43626:SF4">
    <property type="entry name" value="GCN5-RELATED N-ACETYLTRANSFERASE 2, CHLOROPLASTIC"/>
    <property type="match status" value="1"/>
</dbReference>
<dbReference type="eggNOG" id="COG0454">
    <property type="taxonomic scope" value="Bacteria"/>
</dbReference>
<dbReference type="SUPFAM" id="SSF55729">
    <property type="entry name" value="Acyl-CoA N-acyltransferases (Nat)"/>
    <property type="match status" value="1"/>
</dbReference>
<dbReference type="InterPro" id="IPR000182">
    <property type="entry name" value="GNAT_dom"/>
</dbReference>
<dbReference type="OrthoDB" id="9775804at2"/>
<dbReference type="PATRIC" id="fig|13035.3.peg.3734"/>
<evidence type="ECO:0000313" key="5">
    <source>
        <dbReference type="Proteomes" id="UP000010482"/>
    </source>
</evidence>
<dbReference type="InterPro" id="IPR045039">
    <property type="entry name" value="NSI-like"/>
</dbReference>
<evidence type="ECO:0000256" key="2">
    <source>
        <dbReference type="ARBA" id="ARBA00023315"/>
    </source>
</evidence>
<dbReference type="HOGENOM" id="CLU_086503_3_1_3"/>
<dbReference type="AlphaFoldDB" id="K9YZS4"/>
<dbReference type="PANTHER" id="PTHR43626">
    <property type="entry name" value="ACYL-COA N-ACYLTRANSFERASE"/>
    <property type="match status" value="1"/>
</dbReference>
<gene>
    <name evidence="4" type="ORF">Dacsa_3297</name>
</gene>
<organism evidence="4 5">
    <name type="scientific">Dactylococcopsis salina (strain PCC 8305)</name>
    <name type="common">Myxobactron salinum</name>
    <dbReference type="NCBI Taxonomy" id="13035"/>
    <lineage>
        <taxon>Bacteria</taxon>
        <taxon>Bacillati</taxon>
        <taxon>Cyanobacteriota</taxon>
        <taxon>Cyanophyceae</taxon>
        <taxon>Nodosilineales</taxon>
        <taxon>Cymatolegaceae</taxon>
        <taxon>Dactylococcopsis</taxon>
    </lineage>
</organism>
<protein>
    <submittedName>
        <fullName evidence="4">Acetyltransferase, N-acetylglutamate synthase</fullName>
    </submittedName>
</protein>
<sequence length="162" mass="18251">MPIQFCDDSNQIDIPALQNLFNLTAFWAQGRTEAGLKTAIANSNPVITVWEGERLIGFSRATSDCVYRATIWDVVIHPEYQGVGLGSTLVETMLAHPRLIGVERVYLMTTYQQNFYQQIGFQDNPTTTMVMYNNKGLVNQFNDQCDEATTKQVETFQGTSPQ</sequence>
<dbReference type="GO" id="GO:0005737">
    <property type="term" value="C:cytoplasm"/>
    <property type="evidence" value="ECO:0007669"/>
    <property type="project" value="TreeGrafter"/>
</dbReference>
<dbReference type="RefSeq" id="WP_015230781.1">
    <property type="nucleotide sequence ID" value="NC_019780.1"/>
</dbReference>
<dbReference type="InterPro" id="IPR016181">
    <property type="entry name" value="Acyl_CoA_acyltransferase"/>
</dbReference>
<keyword evidence="2" id="KW-0012">Acyltransferase</keyword>
<name>K9YZS4_DACS8</name>
<keyword evidence="1" id="KW-0808">Transferase</keyword>
<reference evidence="4" key="1">
    <citation type="submission" date="2012-04" db="EMBL/GenBank/DDBJ databases">
        <title>Finished genome of Dactylococcopsis salina PCC 8305.</title>
        <authorList>
            <consortium name="US DOE Joint Genome Institute"/>
            <person name="Gugger M."/>
            <person name="Coursin T."/>
            <person name="Rippka R."/>
            <person name="Tandeau De Marsac N."/>
            <person name="Huntemann M."/>
            <person name="Wei C.-L."/>
            <person name="Han J."/>
            <person name="Detter J.C."/>
            <person name="Han C."/>
            <person name="Tapia R."/>
            <person name="Daligault H."/>
            <person name="Chen A."/>
            <person name="Krypides N."/>
            <person name="Mavromatis K."/>
            <person name="Markowitz V."/>
            <person name="Szeto E."/>
            <person name="Ivanova N."/>
            <person name="Ovchinnikova G."/>
            <person name="Pagani I."/>
            <person name="Pati A."/>
            <person name="Goodwin L."/>
            <person name="Peters L."/>
            <person name="Pitluck S."/>
            <person name="Woyke T."/>
            <person name="Kerfeld C."/>
        </authorList>
    </citation>
    <scope>NUCLEOTIDE SEQUENCE [LARGE SCALE GENOMIC DNA]</scope>
    <source>
        <strain evidence="4">PCC 8305</strain>
    </source>
</reference>
<evidence type="ECO:0000256" key="1">
    <source>
        <dbReference type="ARBA" id="ARBA00022679"/>
    </source>
</evidence>
<dbReference type="Proteomes" id="UP000010482">
    <property type="component" value="Chromosome"/>
</dbReference>
<dbReference type="Pfam" id="PF00583">
    <property type="entry name" value="Acetyltransf_1"/>
    <property type="match status" value="1"/>
</dbReference>
<dbReference type="PROSITE" id="PS51186">
    <property type="entry name" value="GNAT"/>
    <property type="match status" value="1"/>
</dbReference>
<accession>K9YZS4</accession>
<evidence type="ECO:0000313" key="4">
    <source>
        <dbReference type="EMBL" id="AFZ51805.1"/>
    </source>
</evidence>
<dbReference type="KEGG" id="dsl:Dacsa_3297"/>
<evidence type="ECO:0000259" key="3">
    <source>
        <dbReference type="PROSITE" id="PS51186"/>
    </source>
</evidence>
<feature type="domain" description="N-acetyltransferase" evidence="3">
    <location>
        <begin position="1"/>
        <end position="144"/>
    </location>
</feature>